<accession>A0A919KGI9</accession>
<dbReference type="Proteomes" id="UP000623958">
    <property type="component" value="Unassembled WGS sequence"/>
</dbReference>
<reference evidence="1" key="1">
    <citation type="journal article" date="2014" name="Int. J. Syst. Evol. Microbiol.">
        <title>Complete genome sequence of Corynebacterium casei LMG S-19264T (=DSM 44701T), isolated from a smear-ripened cheese.</title>
        <authorList>
            <consortium name="US DOE Joint Genome Institute (JGI-PGF)"/>
            <person name="Walter F."/>
            <person name="Albersmeier A."/>
            <person name="Kalinowski J."/>
            <person name="Ruckert C."/>
        </authorList>
    </citation>
    <scope>NUCLEOTIDE SEQUENCE</scope>
    <source>
        <strain evidence="1">JCM 13306</strain>
    </source>
</reference>
<protein>
    <submittedName>
        <fullName evidence="1">Uncharacterized protein</fullName>
    </submittedName>
</protein>
<reference evidence="1" key="2">
    <citation type="submission" date="2020-09" db="EMBL/GenBank/DDBJ databases">
        <authorList>
            <person name="Sun Q."/>
            <person name="Ohkuma M."/>
        </authorList>
    </citation>
    <scope>NUCLEOTIDE SEQUENCE</scope>
    <source>
        <strain evidence="1">JCM 13306</strain>
    </source>
</reference>
<dbReference type="AlphaFoldDB" id="A0A919KGI9"/>
<organism evidence="1 2">
    <name type="scientific">Xanthomonas boreopolis</name>
    <dbReference type="NCBI Taxonomy" id="86183"/>
    <lineage>
        <taxon>Bacteria</taxon>
        <taxon>Pseudomonadati</taxon>
        <taxon>Pseudomonadota</taxon>
        <taxon>Gammaproteobacteria</taxon>
        <taxon>Lysobacterales</taxon>
        <taxon>Lysobacteraceae</taxon>
        <taxon>Xanthomonas</taxon>
    </lineage>
</organism>
<dbReference type="EMBL" id="BNBA01000001">
    <property type="protein sequence ID" value="GHH46623.1"/>
    <property type="molecule type" value="Genomic_DNA"/>
</dbReference>
<name>A0A919KGI9_9XANT</name>
<comment type="caution">
    <text evidence="1">The sequence shown here is derived from an EMBL/GenBank/DDBJ whole genome shotgun (WGS) entry which is preliminary data.</text>
</comment>
<proteinExistence type="predicted"/>
<sequence>MITRILQSSPHNPRAWLEIGAGGIGSILLPHREEAKAEEASFGRPLPDQIDLVLMQESARLARADLAIWETQRCAVPLLGFSLTAADEHGRGPRAIAWLTEDGEQVFAAGLCSVNELGHHPRSAFSLLVGSSSRAPLYRPLYIQGVPIADWLRMPGAQAMSYLRSEWGGRSLQAAAKNEPVPAMLAGATS</sequence>
<gene>
    <name evidence="1" type="ORF">GCM10009090_01990</name>
</gene>
<dbReference type="RefSeq" id="WP_434028352.1">
    <property type="nucleotide sequence ID" value="NZ_BNBA01000001.1"/>
</dbReference>
<evidence type="ECO:0000313" key="1">
    <source>
        <dbReference type="EMBL" id="GHH46623.1"/>
    </source>
</evidence>
<keyword evidence="2" id="KW-1185">Reference proteome</keyword>
<evidence type="ECO:0000313" key="2">
    <source>
        <dbReference type="Proteomes" id="UP000623958"/>
    </source>
</evidence>